<keyword evidence="3" id="KW-0808">Transferase</keyword>
<gene>
    <name evidence="3" type="ORF">BISU_2086</name>
</gene>
<evidence type="ECO:0000313" key="4">
    <source>
        <dbReference type="Proteomes" id="UP000029055"/>
    </source>
</evidence>
<organism evidence="3 4">
    <name type="scientific">Bifidobacterium subtile</name>
    <dbReference type="NCBI Taxonomy" id="77635"/>
    <lineage>
        <taxon>Bacteria</taxon>
        <taxon>Bacillati</taxon>
        <taxon>Actinomycetota</taxon>
        <taxon>Actinomycetes</taxon>
        <taxon>Bifidobacteriales</taxon>
        <taxon>Bifidobacteriaceae</taxon>
        <taxon>Bifidobacterium</taxon>
    </lineage>
</organism>
<dbReference type="AlphaFoldDB" id="A0A087DTN4"/>
<protein>
    <submittedName>
        <fullName evidence="3">Sortase</fullName>
        <ecNumber evidence="3">2.3.1.183</ecNumber>
    </submittedName>
</protein>
<sequence length="289" mass="31816">MSFASIAAVAAKGTVDGTGAAKSPEAGGSQPEQTEQSEQERPNSITLRLARVKDAHDIARFYAHYVTETAINFEYDIPPEEEFAKRIELVSTRYPFIVADLNGSQVVGYAFAHPMGERPAYGWSADTSIYLDADFRGHRIGSALYQALETLLKAQHVVRLFSCITVRGDDSLADIGGLPPQLDDVIGNDEDNGTAGADNSIDATVRTETHDPHLPDTSPRFHAALGYKPVGRNYAAGYKLGTWYDKLWMEKPLRLLESKPEPIVPITELSKELIVKALEEGTRLIRQRD</sequence>
<evidence type="ECO:0000259" key="2">
    <source>
        <dbReference type="PROSITE" id="PS51186"/>
    </source>
</evidence>
<comment type="caution">
    <text evidence="3">The sequence shown here is derived from an EMBL/GenBank/DDBJ whole genome shotgun (WGS) entry which is preliminary data.</text>
</comment>
<dbReference type="GO" id="GO:0102971">
    <property type="term" value="F:phosphinothricin N-acetyltransferase activity"/>
    <property type="evidence" value="ECO:0007669"/>
    <property type="project" value="UniProtKB-EC"/>
</dbReference>
<dbReference type="eggNOG" id="COG1247">
    <property type="taxonomic scope" value="Bacteria"/>
</dbReference>
<dbReference type="InterPro" id="IPR016181">
    <property type="entry name" value="Acyl_CoA_acyltransferase"/>
</dbReference>
<dbReference type="InterPro" id="IPR000182">
    <property type="entry name" value="GNAT_dom"/>
</dbReference>
<keyword evidence="3" id="KW-0012">Acyltransferase</keyword>
<evidence type="ECO:0000313" key="3">
    <source>
        <dbReference type="EMBL" id="KFI98884.1"/>
    </source>
</evidence>
<accession>A0A087DTN4</accession>
<dbReference type="CDD" id="cd04301">
    <property type="entry name" value="NAT_SF"/>
    <property type="match status" value="1"/>
</dbReference>
<keyword evidence="4" id="KW-1185">Reference proteome</keyword>
<dbReference type="Gene3D" id="3.40.630.30">
    <property type="match status" value="1"/>
</dbReference>
<dbReference type="SUPFAM" id="SSF55729">
    <property type="entry name" value="Acyl-CoA N-acyltransferases (Nat)"/>
    <property type="match status" value="1"/>
</dbReference>
<dbReference type="Proteomes" id="UP000029055">
    <property type="component" value="Unassembled WGS sequence"/>
</dbReference>
<dbReference type="STRING" id="77635.BISU_2086"/>
<dbReference type="PROSITE" id="PS51186">
    <property type="entry name" value="GNAT"/>
    <property type="match status" value="1"/>
</dbReference>
<dbReference type="OrthoDB" id="3173333at2"/>
<name>A0A087DTN4_9BIFI</name>
<dbReference type="Pfam" id="PF13420">
    <property type="entry name" value="Acetyltransf_4"/>
    <property type="match status" value="1"/>
</dbReference>
<proteinExistence type="predicted"/>
<feature type="domain" description="N-acetyltransferase" evidence="2">
    <location>
        <begin position="45"/>
        <end position="254"/>
    </location>
</feature>
<dbReference type="EMBL" id="JGZR01000016">
    <property type="protein sequence ID" value="KFI98884.1"/>
    <property type="molecule type" value="Genomic_DNA"/>
</dbReference>
<dbReference type="EC" id="2.3.1.183" evidence="3"/>
<dbReference type="RefSeq" id="WP_024463886.1">
    <property type="nucleotide sequence ID" value="NZ_CP062939.1"/>
</dbReference>
<feature type="region of interest" description="Disordered" evidence="1">
    <location>
        <begin position="16"/>
        <end position="43"/>
    </location>
</feature>
<reference evidence="3 4" key="1">
    <citation type="submission" date="2014-03" db="EMBL/GenBank/DDBJ databases">
        <title>Genomics of Bifidobacteria.</title>
        <authorList>
            <person name="Ventura M."/>
            <person name="Milani C."/>
            <person name="Lugli G.A."/>
        </authorList>
    </citation>
    <scope>NUCLEOTIDE SEQUENCE [LARGE SCALE GENOMIC DNA]</scope>
    <source>
        <strain evidence="3 4">LMG 11597</strain>
    </source>
</reference>
<evidence type="ECO:0000256" key="1">
    <source>
        <dbReference type="SAM" id="MobiDB-lite"/>
    </source>
</evidence>